<dbReference type="AlphaFoldDB" id="L8JRW7"/>
<feature type="transmembrane region" description="Helical" evidence="1">
    <location>
        <begin position="99"/>
        <end position="116"/>
    </location>
</feature>
<feature type="transmembrane region" description="Helical" evidence="1">
    <location>
        <begin position="75"/>
        <end position="93"/>
    </location>
</feature>
<feature type="transmembrane region" description="Helical" evidence="1">
    <location>
        <begin position="42"/>
        <end position="68"/>
    </location>
</feature>
<keyword evidence="1" id="KW-0472">Membrane</keyword>
<organism evidence="2 3">
    <name type="scientific">Fulvivirga imtechensis AK7</name>
    <dbReference type="NCBI Taxonomy" id="1237149"/>
    <lineage>
        <taxon>Bacteria</taxon>
        <taxon>Pseudomonadati</taxon>
        <taxon>Bacteroidota</taxon>
        <taxon>Cytophagia</taxon>
        <taxon>Cytophagales</taxon>
        <taxon>Fulvivirgaceae</taxon>
        <taxon>Fulvivirga</taxon>
    </lineage>
</organism>
<keyword evidence="1" id="KW-0812">Transmembrane</keyword>
<evidence type="ECO:0000313" key="2">
    <source>
        <dbReference type="EMBL" id="ELR70214.1"/>
    </source>
</evidence>
<evidence type="ECO:0000256" key="1">
    <source>
        <dbReference type="SAM" id="Phobius"/>
    </source>
</evidence>
<keyword evidence="1" id="KW-1133">Transmembrane helix</keyword>
<accession>L8JRW7</accession>
<proteinExistence type="predicted"/>
<keyword evidence="3" id="KW-1185">Reference proteome</keyword>
<evidence type="ECO:0008006" key="4">
    <source>
        <dbReference type="Google" id="ProtNLM"/>
    </source>
</evidence>
<dbReference type="Proteomes" id="UP000011135">
    <property type="component" value="Unassembled WGS sequence"/>
</dbReference>
<feature type="transmembrane region" description="Helical" evidence="1">
    <location>
        <begin position="12"/>
        <end position="30"/>
    </location>
</feature>
<gene>
    <name evidence="2" type="ORF">C900_03899</name>
</gene>
<reference evidence="2 3" key="1">
    <citation type="submission" date="2012-12" db="EMBL/GenBank/DDBJ databases">
        <title>Genome assembly of Fulvivirga imtechensis AK7.</title>
        <authorList>
            <person name="Nupur N."/>
            <person name="Khatri I."/>
            <person name="Kumar R."/>
            <person name="Subramanian S."/>
            <person name="Pinnaka A."/>
        </authorList>
    </citation>
    <scope>NUCLEOTIDE SEQUENCE [LARGE SCALE GENOMIC DNA]</scope>
    <source>
        <strain evidence="2 3">AK7</strain>
    </source>
</reference>
<dbReference type="STRING" id="1237149.C900_03899"/>
<sequence>MTMEKATKIIRLVLGGMITVLGLNGFIPFMPTPSVNEEMGVFLGALGATGYMFPMISLIKIVSGILLLLNRWVPLALVVLFTILANALLAHLFLDPAGIGMAIVAVALNGFLILGYKEKYLELAAKNK</sequence>
<name>L8JRW7_9BACT</name>
<dbReference type="eggNOG" id="ENOG50332NY">
    <property type="taxonomic scope" value="Bacteria"/>
</dbReference>
<dbReference type="EMBL" id="AMZN01000055">
    <property type="protein sequence ID" value="ELR70214.1"/>
    <property type="molecule type" value="Genomic_DNA"/>
</dbReference>
<comment type="caution">
    <text evidence="2">The sequence shown here is derived from an EMBL/GenBank/DDBJ whole genome shotgun (WGS) entry which is preliminary data.</text>
</comment>
<evidence type="ECO:0000313" key="3">
    <source>
        <dbReference type="Proteomes" id="UP000011135"/>
    </source>
</evidence>
<protein>
    <recommendedName>
        <fullName evidence="4">DoxX family protein</fullName>
    </recommendedName>
</protein>